<dbReference type="OrthoDB" id="436625at2759"/>
<accession>A0A812XVI0</accession>
<keyword evidence="2" id="KW-1185">Reference proteome</keyword>
<evidence type="ECO:0000313" key="1">
    <source>
        <dbReference type="EMBL" id="CAE7749436.1"/>
    </source>
</evidence>
<gene>
    <name evidence="1" type="primary">ynaJ</name>
    <name evidence="1" type="ORF">SPIL2461_LOCUS21680</name>
</gene>
<comment type="caution">
    <text evidence="1">The sequence shown here is derived from an EMBL/GenBank/DDBJ whole genome shotgun (WGS) entry which is preliminary data.</text>
</comment>
<reference evidence="1" key="1">
    <citation type="submission" date="2021-02" db="EMBL/GenBank/DDBJ databases">
        <authorList>
            <person name="Dougan E. K."/>
            <person name="Rhodes N."/>
            <person name="Thang M."/>
            <person name="Chan C."/>
        </authorList>
    </citation>
    <scope>NUCLEOTIDE SEQUENCE</scope>
</reference>
<organism evidence="1 2">
    <name type="scientific">Symbiodinium pilosum</name>
    <name type="common">Dinoflagellate</name>
    <dbReference type="NCBI Taxonomy" id="2952"/>
    <lineage>
        <taxon>Eukaryota</taxon>
        <taxon>Sar</taxon>
        <taxon>Alveolata</taxon>
        <taxon>Dinophyceae</taxon>
        <taxon>Suessiales</taxon>
        <taxon>Symbiodiniaceae</taxon>
        <taxon>Symbiodinium</taxon>
    </lineage>
</organism>
<name>A0A812XVI0_SYMPI</name>
<dbReference type="Proteomes" id="UP000649617">
    <property type="component" value="Unassembled WGS sequence"/>
</dbReference>
<sequence length="118" mass="13070">MFFAGCHHKNGSSRDCQDFQVRPHQRLAYGALDFAKTPVQLLISVHLLTFYQQAGASLGAIAFFTSTARCFDVLSDPLMAQISDGFSSRFGRRRPCLRKTFCQAALLLRGLRGLSLGL</sequence>
<dbReference type="AlphaFoldDB" id="A0A812XVI0"/>
<protein>
    <submittedName>
        <fullName evidence="1">YnaJ protein</fullName>
    </submittedName>
</protein>
<dbReference type="Pfam" id="PF13347">
    <property type="entry name" value="MFS_2"/>
    <property type="match status" value="1"/>
</dbReference>
<proteinExistence type="predicted"/>
<dbReference type="EMBL" id="CAJNIZ010046475">
    <property type="protein sequence ID" value="CAE7749436.1"/>
    <property type="molecule type" value="Genomic_DNA"/>
</dbReference>
<evidence type="ECO:0000313" key="2">
    <source>
        <dbReference type="Proteomes" id="UP000649617"/>
    </source>
</evidence>